<evidence type="ECO:0000256" key="2">
    <source>
        <dbReference type="SAM" id="SignalP"/>
    </source>
</evidence>
<comment type="caution">
    <text evidence="3">The sequence shown here is derived from an EMBL/GenBank/DDBJ whole genome shotgun (WGS) entry which is preliminary data.</text>
</comment>
<name>A0A841HUW4_9GAMM</name>
<evidence type="ECO:0000313" key="3">
    <source>
        <dbReference type="EMBL" id="MBB6095762.1"/>
    </source>
</evidence>
<keyword evidence="2" id="KW-0732">Signal</keyword>
<evidence type="ECO:0000313" key="4">
    <source>
        <dbReference type="Proteomes" id="UP000588068"/>
    </source>
</evidence>
<dbReference type="AlphaFoldDB" id="A0A841HUW4"/>
<gene>
    <name evidence="3" type="ORF">HNQ60_004653</name>
</gene>
<feature type="compositionally biased region" description="Basic and acidic residues" evidence="1">
    <location>
        <begin position="68"/>
        <end position="89"/>
    </location>
</feature>
<accession>A0A841HUW4</accession>
<dbReference type="RefSeq" id="WP_184335155.1">
    <property type="nucleotide sequence ID" value="NZ_JACHHZ010000006.1"/>
</dbReference>
<keyword evidence="4" id="KW-1185">Reference proteome</keyword>
<proteinExistence type="predicted"/>
<dbReference type="EMBL" id="JACHHZ010000006">
    <property type="protein sequence ID" value="MBB6095762.1"/>
    <property type="molecule type" value="Genomic_DNA"/>
</dbReference>
<organism evidence="3 4">
    <name type="scientific">Povalibacter uvarum</name>
    <dbReference type="NCBI Taxonomy" id="732238"/>
    <lineage>
        <taxon>Bacteria</taxon>
        <taxon>Pseudomonadati</taxon>
        <taxon>Pseudomonadota</taxon>
        <taxon>Gammaproteobacteria</taxon>
        <taxon>Steroidobacterales</taxon>
        <taxon>Steroidobacteraceae</taxon>
        <taxon>Povalibacter</taxon>
    </lineage>
</organism>
<protein>
    <submittedName>
        <fullName evidence="3">Skp family chaperone for outer membrane proteins</fullName>
    </submittedName>
</protein>
<dbReference type="Proteomes" id="UP000588068">
    <property type="component" value="Unassembled WGS sequence"/>
</dbReference>
<feature type="chain" id="PRO_5032308083" evidence="2">
    <location>
        <begin position="21"/>
        <end position="129"/>
    </location>
</feature>
<feature type="region of interest" description="Disordered" evidence="1">
    <location>
        <begin position="110"/>
        <end position="129"/>
    </location>
</feature>
<feature type="region of interest" description="Disordered" evidence="1">
    <location>
        <begin position="63"/>
        <end position="89"/>
    </location>
</feature>
<evidence type="ECO:0000256" key="1">
    <source>
        <dbReference type="SAM" id="MobiDB-lite"/>
    </source>
</evidence>
<reference evidence="3 4" key="1">
    <citation type="submission" date="2020-08" db="EMBL/GenBank/DDBJ databases">
        <title>Genomic Encyclopedia of Type Strains, Phase IV (KMG-IV): sequencing the most valuable type-strain genomes for metagenomic binning, comparative biology and taxonomic classification.</title>
        <authorList>
            <person name="Goeker M."/>
        </authorList>
    </citation>
    <scope>NUCLEOTIDE SEQUENCE [LARGE SCALE GENOMIC DNA]</scope>
    <source>
        <strain evidence="3 4">DSM 26723</strain>
    </source>
</reference>
<feature type="signal peptide" evidence="2">
    <location>
        <begin position="1"/>
        <end position="20"/>
    </location>
</feature>
<sequence>MKTRITLAAIALLAVGSAVAEPPGPPPGHRGPDIERLAVLLDLDEGQKVAVKQVLDEQFAQRAAAKQQARDSQTRPSREEWQAKREEAQKETLEKLRGILSDQQLTKFQALTEARPRGPRPDNSTGGNQ</sequence>